<keyword evidence="1" id="KW-0472">Membrane</keyword>
<protein>
    <submittedName>
        <fullName evidence="3">VanZ family protein</fullName>
    </submittedName>
</protein>
<dbReference type="InterPro" id="IPR006976">
    <property type="entry name" value="VanZ-like"/>
</dbReference>
<feature type="domain" description="VanZ-like" evidence="2">
    <location>
        <begin position="6"/>
        <end position="147"/>
    </location>
</feature>
<feature type="transmembrane region" description="Helical" evidence="1">
    <location>
        <begin position="98"/>
        <end position="119"/>
    </location>
</feature>
<keyword evidence="1" id="KW-1133">Transmembrane helix</keyword>
<dbReference type="NCBIfam" id="NF037970">
    <property type="entry name" value="vanZ_1"/>
    <property type="match status" value="1"/>
</dbReference>
<evidence type="ECO:0000256" key="1">
    <source>
        <dbReference type="SAM" id="Phobius"/>
    </source>
</evidence>
<keyword evidence="1" id="KW-0812">Transmembrane</keyword>
<proteinExistence type="predicted"/>
<organism evidence="3 4">
    <name type="scientific">Suilimivivens aceti</name>
    <dbReference type="NCBI Taxonomy" id="2981774"/>
    <lineage>
        <taxon>Bacteria</taxon>
        <taxon>Bacillati</taxon>
        <taxon>Bacillota</taxon>
        <taxon>Clostridia</taxon>
        <taxon>Lachnospirales</taxon>
        <taxon>Lachnospiraceae</taxon>
        <taxon>Suilimivivens</taxon>
    </lineage>
</organism>
<dbReference type="RefSeq" id="WP_262573277.1">
    <property type="nucleotide sequence ID" value="NZ_JAOQKJ010000002.1"/>
</dbReference>
<comment type="caution">
    <text evidence="3">The sequence shown here is derived from an EMBL/GenBank/DDBJ whole genome shotgun (WGS) entry which is preliminary data.</text>
</comment>
<name>A0ABT2SZV4_9FIRM</name>
<accession>A0ABT2SZV4</accession>
<dbReference type="Proteomes" id="UP001652432">
    <property type="component" value="Unassembled WGS sequence"/>
</dbReference>
<sequence length="157" mass="17550">MTAVLIVLLFLIYVMIFNFSAEDATASSGVSQKVTKWLLHLYYKLQGNTGGLTVVIPAGEVDEAEAVIRKLAHFTEYMLVGLLSLWIWLLWNDKRLRCGAFVLVQLMISASLDEFHQYFVPGRYASIRDVLIDTAGGLTGMLLVFLVSLCIRKSTKS</sequence>
<dbReference type="Pfam" id="PF04892">
    <property type="entry name" value="VanZ"/>
    <property type="match status" value="1"/>
</dbReference>
<keyword evidence="4" id="KW-1185">Reference proteome</keyword>
<evidence type="ECO:0000313" key="3">
    <source>
        <dbReference type="EMBL" id="MCU6743521.1"/>
    </source>
</evidence>
<dbReference type="EMBL" id="JAOQKJ010000002">
    <property type="protein sequence ID" value="MCU6743521.1"/>
    <property type="molecule type" value="Genomic_DNA"/>
</dbReference>
<reference evidence="3 4" key="1">
    <citation type="journal article" date="2021" name="ISME Commun">
        <title>Automated analysis of genomic sequences facilitates high-throughput and comprehensive description of bacteria.</title>
        <authorList>
            <person name="Hitch T.C.A."/>
        </authorList>
    </citation>
    <scope>NUCLEOTIDE SEQUENCE [LARGE SCALE GENOMIC DNA]</scope>
    <source>
        <strain evidence="3 4">Sanger_18</strain>
    </source>
</reference>
<dbReference type="InterPro" id="IPR016747">
    <property type="entry name" value="Phosphotransbutyrylase"/>
</dbReference>
<dbReference type="PIRSF" id="PIRSF019083">
    <property type="entry name" value="UCP019083_VanZ"/>
    <property type="match status" value="1"/>
</dbReference>
<feature type="transmembrane region" description="Helical" evidence="1">
    <location>
        <begin position="131"/>
        <end position="151"/>
    </location>
</feature>
<feature type="transmembrane region" description="Helical" evidence="1">
    <location>
        <begin position="71"/>
        <end position="91"/>
    </location>
</feature>
<gene>
    <name evidence="3" type="ORF">OCV77_03210</name>
</gene>
<evidence type="ECO:0000259" key="2">
    <source>
        <dbReference type="Pfam" id="PF04892"/>
    </source>
</evidence>
<evidence type="ECO:0000313" key="4">
    <source>
        <dbReference type="Proteomes" id="UP001652432"/>
    </source>
</evidence>